<name>A0ABP3PQR4_9PROT</name>
<dbReference type="CDD" id="cd07067">
    <property type="entry name" value="HP_PGM_like"/>
    <property type="match status" value="1"/>
</dbReference>
<gene>
    <name evidence="1" type="ORF">GCM10008942_16390</name>
</gene>
<proteinExistence type="predicted"/>
<dbReference type="EMBL" id="BAAADD010000004">
    <property type="protein sequence ID" value="GAA0568507.1"/>
    <property type="molecule type" value="Genomic_DNA"/>
</dbReference>
<dbReference type="Gene3D" id="3.40.50.1240">
    <property type="entry name" value="Phosphoglycerate mutase-like"/>
    <property type="match status" value="1"/>
</dbReference>
<reference evidence="2" key="1">
    <citation type="journal article" date="2019" name="Int. J. Syst. Evol. Microbiol.">
        <title>The Global Catalogue of Microorganisms (GCM) 10K type strain sequencing project: providing services to taxonomists for standard genome sequencing and annotation.</title>
        <authorList>
            <consortium name="The Broad Institute Genomics Platform"/>
            <consortium name="The Broad Institute Genome Sequencing Center for Infectious Disease"/>
            <person name="Wu L."/>
            <person name="Ma J."/>
        </authorList>
    </citation>
    <scope>NUCLEOTIDE SEQUENCE [LARGE SCALE GENOMIC DNA]</scope>
    <source>
        <strain evidence="2">JCM 15089</strain>
    </source>
</reference>
<evidence type="ECO:0000313" key="2">
    <source>
        <dbReference type="Proteomes" id="UP001499951"/>
    </source>
</evidence>
<accession>A0ABP3PQR4</accession>
<comment type="caution">
    <text evidence="1">The sequence shown here is derived from an EMBL/GenBank/DDBJ whole genome shotgun (WGS) entry which is preliminary data.</text>
</comment>
<dbReference type="InterPro" id="IPR029033">
    <property type="entry name" value="His_PPase_superfam"/>
</dbReference>
<sequence>MKRLILLRHAKAVPASPDLDDRDRRLADRGRSDAIRMGQFLKEEALLPELVLCSPAQRTRETLDLVLPQLFVTPIVRHLPELYLARWLTIVNLVRQVRDKADTLLLIGHNPGLEEAVKKLARPPGDTKTRKLHQLLGAEYPTAAVAILEFDVEMWSAVERGDGELLNFVRPRDLRGPD</sequence>
<dbReference type="InterPro" id="IPR013078">
    <property type="entry name" value="His_Pase_superF_clade-1"/>
</dbReference>
<dbReference type="RefSeq" id="WP_166929883.1">
    <property type="nucleotide sequence ID" value="NZ_BAAADD010000004.1"/>
</dbReference>
<organism evidence="1 2">
    <name type="scientific">Rhizomicrobium electricum</name>
    <dbReference type="NCBI Taxonomy" id="480070"/>
    <lineage>
        <taxon>Bacteria</taxon>
        <taxon>Pseudomonadati</taxon>
        <taxon>Pseudomonadota</taxon>
        <taxon>Alphaproteobacteria</taxon>
        <taxon>Micropepsales</taxon>
        <taxon>Micropepsaceae</taxon>
        <taxon>Rhizomicrobium</taxon>
    </lineage>
</organism>
<dbReference type="SUPFAM" id="SSF53254">
    <property type="entry name" value="Phosphoglycerate mutase-like"/>
    <property type="match status" value="1"/>
</dbReference>
<evidence type="ECO:0000313" key="1">
    <source>
        <dbReference type="EMBL" id="GAA0568507.1"/>
    </source>
</evidence>
<dbReference type="PANTHER" id="PTHR47623:SF1">
    <property type="entry name" value="OS09G0287300 PROTEIN"/>
    <property type="match status" value="1"/>
</dbReference>
<dbReference type="PANTHER" id="PTHR47623">
    <property type="entry name" value="OS09G0287300 PROTEIN"/>
    <property type="match status" value="1"/>
</dbReference>
<dbReference type="SMART" id="SM00855">
    <property type="entry name" value="PGAM"/>
    <property type="match status" value="1"/>
</dbReference>
<dbReference type="Proteomes" id="UP001499951">
    <property type="component" value="Unassembled WGS sequence"/>
</dbReference>
<keyword evidence="2" id="KW-1185">Reference proteome</keyword>
<protein>
    <submittedName>
        <fullName evidence="1">Histidine phosphatase family protein</fullName>
    </submittedName>
</protein>
<dbReference type="Pfam" id="PF00300">
    <property type="entry name" value="His_Phos_1"/>
    <property type="match status" value="1"/>
</dbReference>